<dbReference type="SUPFAM" id="SSF53335">
    <property type="entry name" value="S-adenosyl-L-methionine-dependent methyltransferases"/>
    <property type="match status" value="1"/>
</dbReference>
<evidence type="ECO:0000313" key="1">
    <source>
        <dbReference type="EMBL" id="GAA4300937.1"/>
    </source>
</evidence>
<dbReference type="EMBL" id="BAABFN010000001">
    <property type="protein sequence ID" value="GAA4300937.1"/>
    <property type="molecule type" value="Genomic_DNA"/>
</dbReference>
<dbReference type="InterPro" id="IPR029063">
    <property type="entry name" value="SAM-dependent_MTases_sf"/>
</dbReference>
<keyword evidence="2" id="KW-1185">Reference proteome</keyword>
<protein>
    <recommendedName>
        <fullName evidence="3">Class I SAM-dependent methyltransferase</fullName>
    </recommendedName>
</protein>
<name>A0ABP8FD45_9BACT</name>
<organism evidence="1 2">
    <name type="scientific">Compostibacter hankyongensis</name>
    <dbReference type="NCBI Taxonomy" id="1007089"/>
    <lineage>
        <taxon>Bacteria</taxon>
        <taxon>Pseudomonadati</taxon>
        <taxon>Bacteroidota</taxon>
        <taxon>Chitinophagia</taxon>
        <taxon>Chitinophagales</taxon>
        <taxon>Chitinophagaceae</taxon>
        <taxon>Compostibacter</taxon>
    </lineage>
</organism>
<gene>
    <name evidence="1" type="ORF">GCM10023143_02340</name>
</gene>
<evidence type="ECO:0008006" key="3">
    <source>
        <dbReference type="Google" id="ProtNLM"/>
    </source>
</evidence>
<evidence type="ECO:0000313" key="2">
    <source>
        <dbReference type="Proteomes" id="UP001501207"/>
    </source>
</evidence>
<comment type="caution">
    <text evidence="1">The sequence shown here is derived from an EMBL/GenBank/DDBJ whole genome shotgun (WGS) entry which is preliminary data.</text>
</comment>
<proteinExistence type="predicted"/>
<dbReference type="RefSeq" id="WP_344973989.1">
    <property type="nucleotide sequence ID" value="NZ_BAABFN010000001.1"/>
</dbReference>
<dbReference type="Pfam" id="PF13578">
    <property type="entry name" value="Methyltransf_24"/>
    <property type="match status" value="1"/>
</dbReference>
<accession>A0ABP8FD45</accession>
<reference evidence="2" key="1">
    <citation type="journal article" date="2019" name="Int. J. Syst. Evol. Microbiol.">
        <title>The Global Catalogue of Microorganisms (GCM) 10K type strain sequencing project: providing services to taxonomists for standard genome sequencing and annotation.</title>
        <authorList>
            <consortium name="The Broad Institute Genomics Platform"/>
            <consortium name="The Broad Institute Genome Sequencing Center for Infectious Disease"/>
            <person name="Wu L."/>
            <person name="Ma J."/>
        </authorList>
    </citation>
    <scope>NUCLEOTIDE SEQUENCE [LARGE SCALE GENOMIC DNA]</scope>
    <source>
        <strain evidence="2">JCM 17664</strain>
    </source>
</reference>
<dbReference type="Gene3D" id="3.40.50.150">
    <property type="entry name" value="Vaccinia Virus protein VP39"/>
    <property type="match status" value="1"/>
</dbReference>
<dbReference type="Proteomes" id="UP001501207">
    <property type="component" value="Unassembled WGS sequence"/>
</dbReference>
<sequence>MEDIIRRFDIDTGSCLEFGVEFGFSTTVFANYFKTVTGVDLFTGDPHAGRHENNFLQMQESVRPWPNISLVQADYRDFIREHGGHYDMIHVDIIHNFRDTFRCGLWAAQHSKVTLFHDTESYPAVKRAVSRVARETGKQFYNYPRFFGLGIIA</sequence>